<dbReference type="GeneID" id="67792744"/>
<feature type="transmembrane region" description="Helical" evidence="7">
    <location>
        <begin position="105"/>
        <end position="124"/>
    </location>
</feature>
<reference evidence="11 12" key="1">
    <citation type="submission" date="2020-07" db="EMBL/GenBank/DDBJ databases">
        <title>Characterization of Pectobacterium aroidearum strains causing soft rot on Amorphophallus konjac.</title>
        <authorList>
            <person name="Xie H."/>
        </authorList>
    </citation>
    <scope>NUCLEOTIDE SEQUENCE [LARGE SCALE GENOMIC DNA]</scope>
    <source>
        <strain evidence="10 11">MY10</strain>
        <strain evidence="9 12">MY7</strain>
    </source>
</reference>
<dbReference type="Proteomes" id="UP000530038">
    <property type="component" value="Unassembled WGS sequence"/>
</dbReference>
<dbReference type="InterPro" id="IPR051788">
    <property type="entry name" value="MFS_Transporter"/>
</dbReference>
<comment type="caution">
    <text evidence="9">The sequence shown here is derived from an EMBL/GenBank/DDBJ whole genome shotgun (WGS) entry which is preliminary data.</text>
</comment>
<dbReference type="InterPro" id="IPR020846">
    <property type="entry name" value="MFS_dom"/>
</dbReference>
<dbReference type="PANTHER" id="PTHR23514">
    <property type="entry name" value="BYPASS OF STOP CODON PROTEIN 6"/>
    <property type="match status" value="1"/>
</dbReference>
<evidence type="ECO:0000313" key="10">
    <source>
        <dbReference type="EMBL" id="MBA5232163.1"/>
    </source>
</evidence>
<proteinExistence type="inferred from homology"/>
<keyword evidence="11" id="KW-1185">Reference proteome</keyword>
<accession>A0AAW3SY08</accession>
<dbReference type="PANTHER" id="PTHR23514:SF3">
    <property type="entry name" value="BYPASS OF STOP CODON PROTEIN 6"/>
    <property type="match status" value="1"/>
</dbReference>
<keyword evidence="6 7" id="KW-0472">Membrane</keyword>
<sequence length="391" mass="41534">MTEQSLVKPQFKRDYYTFYLYMLSVVCGFHQAVPGSITPFLRDELQLSRIVIGWHFSLYAIGMFATGFIVTYCSKRVSPKRILLTSSFAVTIAVAIFSLPMPSSATLSMSLVLGLAGGAMQIAIQESLARHHGENSGVAITEGCIFAAIGVFAGPVFVSLAVELGWGWRMAMFVPIIALLPLLFIAPGNLSRVPVNIATSSSHPADSSPRLPLVAFLMFGMIFLGISAEWGIGFWGAQFLEEQLSVTVATSVGMMSAYFGGTIVGRIVVSRLLLRYEINTLLIGAMIVGGIGLVILWLVPHVTVALVSLAILGACLGNFFPLILSVATQQPAQFLSKIAAGATQSVGLALLLAPLLLGKVGEGIGLVGAIGLLTVIPPVMLVAYLLSRKLS</sequence>
<feature type="transmembrane region" description="Helical" evidence="7">
    <location>
        <begin position="170"/>
        <end position="190"/>
    </location>
</feature>
<feature type="transmembrane region" description="Helical" evidence="7">
    <location>
        <begin position="363"/>
        <end position="386"/>
    </location>
</feature>
<feature type="transmembrane region" description="Helical" evidence="7">
    <location>
        <begin position="305"/>
        <end position="326"/>
    </location>
</feature>
<feature type="transmembrane region" description="Helical" evidence="7">
    <location>
        <begin position="338"/>
        <end position="357"/>
    </location>
</feature>
<evidence type="ECO:0000313" key="11">
    <source>
        <dbReference type="Proteomes" id="UP000530038"/>
    </source>
</evidence>
<comment type="similarity">
    <text evidence="2">Belongs to the major facilitator superfamily.</text>
</comment>
<dbReference type="PROSITE" id="PS50850">
    <property type="entry name" value="MFS"/>
    <property type="match status" value="1"/>
</dbReference>
<feature type="transmembrane region" description="Helical" evidence="7">
    <location>
        <begin position="136"/>
        <end position="158"/>
    </location>
</feature>
<evidence type="ECO:0000256" key="4">
    <source>
        <dbReference type="ARBA" id="ARBA00022692"/>
    </source>
</evidence>
<dbReference type="GO" id="GO:0012505">
    <property type="term" value="C:endomembrane system"/>
    <property type="evidence" value="ECO:0007669"/>
    <property type="project" value="UniProtKB-SubCell"/>
</dbReference>
<organism evidence="9 12">
    <name type="scientific">Pectobacterium aroidearum</name>
    <dbReference type="NCBI Taxonomy" id="1201031"/>
    <lineage>
        <taxon>Bacteria</taxon>
        <taxon>Pseudomonadati</taxon>
        <taxon>Pseudomonadota</taxon>
        <taxon>Gammaproteobacteria</taxon>
        <taxon>Enterobacterales</taxon>
        <taxon>Pectobacteriaceae</taxon>
        <taxon>Pectobacterium</taxon>
    </lineage>
</organism>
<evidence type="ECO:0000256" key="3">
    <source>
        <dbReference type="ARBA" id="ARBA00022448"/>
    </source>
</evidence>
<evidence type="ECO:0000256" key="2">
    <source>
        <dbReference type="ARBA" id="ARBA00008335"/>
    </source>
</evidence>
<dbReference type="InterPro" id="IPR036259">
    <property type="entry name" value="MFS_trans_sf"/>
</dbReference>
<feature type="transmembrane region" description="Helical" evidence="7">
    <location>
        <begin position="52"/>
        <end position="70"/>
    </location>
</feature>
<name>A0AAW3SY08_9GAMM</name>
<dbReference type="EMBL" id="JACERJ010000013">
    <property type="protein sequence ID" value="MBA5205713.1"/>
    <property type="molecule type" value="Genomic_DNA"/>
</dbReference>
<evidence type="ECO:0000259" key="8">
    <source>
        <dbReference type="PROSITE" id="PS50850"/>
    </source>
</evidence>
<dbReference type="AlphaFoldDB" id="A0AAW3SY08"/>
<dbReference type="EMBL" id="JACERK010000003">
    <property type="protein sequence ID" value="MBA5232163.1"/>
    <property type="molecule type" value="Genomic_DNA"/>
</dbReference>
<keyword evidence="4 7" id="KW-0812">Transmembrane</keyword>
<feature type="transmembrane region" description="Helical" evidence="7">
    <location>
        <begin position="244"/>
        <end position="269"/>
    </location>
</feature>
<keyword evidence="5 7" id="KW-1133">Transmembrane helix</keyword>
<evidence type="ECO:0000256" key="7">
    <source>
        <dbReference type="SAM" id="Phobius"/>
    </source>
</evidence>
<evidence type="ECO:0000256" key="5">
    <source>
        <dbReference type="ARBA" id="ARBA00022989"/>
    </source>
</evidence>
<dbReference type="GO" id="GO:0022857">
    <property type="term" value="F:transmembrane transporter activity"/>
    <property type="evidence" value="ECO:0007669"/>
    <property type="project" value="InterPro"/>
</dbReference>
<feature type="transmembrane region" description="Helical" evidence="7">
    <location>
        <begin position="211"/>
        <end position="232"/>
    </location>
</feature>
<evidence type="ECO:0000313" key="9">
    <source>
        <dbReference type="EMBL" id="MBA5205713.1"/>
    </source>
</evidence>
<dbReference type="Proteomes" id="UP000557749">
    <property type="component" value="Unassembled WGS sequence"/>
</dbReference>
<evidence type="ECO:0000313" key="12">
    <source>
        <dbReference type="Proteomes" id="UP000557749"/>
    </source>
</evidence>
<feature type="transmembrane region" description="Helical" evidence="7">
    <location>
        <begin position="15"/>
        <end position="32"/>
    </location>
</feature>
<dbReference type="RefSeq" id="WP_180778621.1">
    <property type="nucleotide sequence ID" value="NZ_CP065044.1"/>
</dbReference>
<dbReference type="SUPFAM" id="SSF103473">
    <property type="entry name" value="MFS general substrate transporter"/>
    <property type="match status" value="1"/>
</dbReference>
<protein>
    <submittedName>
        <fullName evidence="9">MFS transporter</fullName>
    </submittedName>
</protein>
<dbReference type="Gene3D" id="1.20.1250.20">
    <property type="entry name" value="MFS general substrate transporter like domains"/>
    <property type="match status" value="2"/>
</dbReference>
<feature type="transmembrane region" description="Helical" evidence="7">
    <location>
        <begin position="82"/>
        <end position="99"/>
    </location>
</feature>
<evidence type="ECO:0000256" key="6">
    <source>
        <dbReference type="ARBA" id="ARBA00023136"/>
    </source>
</evidence>
<gene>
    <name evidence="10" type="ORF">H2Y56_08545</name>
    <name evidence="9" type="ORF">H2Y57_18715</name>
</gene>
<feature type="domain" description="Major facilitator superfamily (MFS) profile" evidence="8">
    <location>
        <begin position="16"/>
        <end position="391"/>
    </location>
</feature>
<dbReference type="Pfam" id="PF07690">
    <property type="entry name" value="MFS_1"/>
    <property type="match status" value="1"/>
</dbReference>
<evidence type="ECO:0000256" key="1">
    <source>
        <dbReference type="ARBA" id="ARBA00004127"/>
    </source>
</evidence>
<feature type="transmembrane region" description="Helical" evidence="7">
    <location>
        <begin position="281"/>
        <end position="299"/>
    </location>
</feature>
<dbReference type="InterPro" id="IPR011701">
    <property type="entry name" value="MFS"/>
</dbReference>
<dbReference type="GO" id="GO:0016020">
    <property type="term" value="C:membrane"/>
    <property type="evidence" value="ECO:0007669"/>
    <property type="project" value="TreeGrafter"/>
</dbReference>
<keyword evidence="3" id="KW-0813">Transport</keyword>
<comment type="subcellular location">
    <subcellularLocation>
        <location evidence="1">Endomembrane system</location>
        <topology evidence="1">Multi-pass membrane protein</topology>
    </subcellularLocation>
</comment>